<evidence type="ECO:0000256" key="1">
    <source>
        <dbReference type="ARBA" id="ARBA00007358"/>
    </source>
</evidence>
<dbReference type="PANTHER" id="PTHR11496:SF102">
    <property type="entry name" value="ALCOHOL DEHYDROGENASE 4"/>
    <property type="match status" value="1"/>
</dbReference>
<dbReference type="Pfam" id="PF00465">
    <property type="entry name" value="Fe-ADH"/>
    <property type="match status" value="1"/>
</dbReference>
<reference evidence="6 7" key="1">
    <citation type="submission" date="2020-08" db="EMBL/GenBank/DDBJ databases">
        <title>Genome public.</title>
        <authorList>
            <person name="Liu C."/>
            <person name="Sun Q."/>
        </authorList>
    </citation>
    <scope>NUCLEOTIDE SEQUENCE [LARGE SCALE GENOMIC DNA]</scope>
    <source>
        <strain evidence="6 7">New-38</strain>
    </source>
</reference>
<protein>
    <submittedName>
        <fullName evidence="6">Iron-containing alcohol dehydrogenase</fullName>
    </submittedName>
</protein>
<evidence type="ECO:0000259" key="4">
    <source>
        <dbReference type="Pfam" id="PF00465"/>
    </source>
</evidence>
<accession>A0ABR7HTD5</accession>
<dbReference type="InterPro" id="IPR039697">
    <property type="entry name" value="Alcohol_dehydrogenase_Fe"/>
</dbReference>
<dbReference type="CDD" id="cd08551">
    <property type="entry name" value="Fe-ADH"/>
    <property type="match status" value="1"/>
</dbReference>
<feature type="domain" description="Fe-containing alcohol dehydrogenase-like C-terminal" evidence="5">
    <location>
        <begin position="184"/>
        <end position="376"/>
    </location>
</feature>
<proteinExistence type="inferred from homology"/>
<feature type="domain" description="Alcohol dehydrogenase iron-type/glycerol dehydrogenase GldA" evidence="4">
    <location>
        <begin position="8"/>
        <end position="172"/>
    </location>
</feature>
<dbReference type="RefSeq" id="WP_101691603.1">
    <property type="nucleotide sequence ID" value="NZ_JACOPR010000003.1"/>
</dbReference>
<comment type="caution">
    <text evidence="6">The sequence shown here is derived from an EMBL/GenBank/DDBJ whole genome shotgun (WGS) entry which is preliminary data.</text>
</comment>
<evidence type="ECO:0000256" key="2">
    <source>
        <dbReference type="ARBA" id="ARBA00023002"/>
    </source>
</evidence>
<dbReference type="EMBL" id="JACOPR010000003">
    <property type="protein sequence ID" value="MBC5730712.1"/>
    <property type="molecule type" value="Genomic_DNA"/>
</dbReference>
<evidence type="ECO:0000313" key="6">
    <source>
        <dbReference type="EMBL" id="MBC5730712.1"/>
    </source>
</evidence>
<keyword evidence="2" id="KW-0560">Oxidoreductase</keyword>
<evidence type="ECO:0000259" key="5">
    <source>
        <dbReference type="Pfam" id="PF25137"/>
    </source>
</evidence>
<dbReference type="PROSITE" id="PS00913">
    <property type="entry name" value="ADH_IRON_1"/>
    <property type="match status" value="1"/>
</dbReference>
<name>A0ABR7HTD5_9FIRM</name>
<dbReference type="Pfam" id="PF25137">
    <property type="entry name" value="ADH_Fe_C"/>
    <property type="match status" value="1"/>
</dbReference>
<sequence>MITKYHMPVDIHFEIGCLKELGGFLSPSDRVLLVTDPGLRAVGLVERVEGVITPTGADHLVYDAVSPNPDAPLVEQAMETVRDYRPTKVVALGGGSSIDTAKVLAALATNEGPLVDYQWNGKPFSQAPLPLIAIPTTAGTGSEVTMCAVIVDRNCKKGINSPALFPAVALVDAELMASLPLYLTATTGMDALSHAVEAYVGKGANPITDAMAQEAIRLIGGALWRVCADGKDLEARRDMAMGSVLAGVAMDQAGLGLVHSLSSPLCTFFHMAHGEANAVLLKYCMDFNLMARPERFAHIAALLGENTTGMHPYQAAQASVRAVERLFDETGVRVPFASFGMKESDAELVASNLPGFLLANNPRAISQKQCEKLYLEILADQTR</sequence>
<dbReference type="PANTHER" id="PTHR11496">
    <property type="entry name" value="ALCOHOL DEHYDROGENASE"/>
    <property type="match status" value="1"/>
</dbReference>
<dbReference type="InterPro" id="IPR001670">
    <property type="entry name" value="ADH_Fe/GldA"/>
</dbReference>
<dbReference type="InterPro" id="IPR056798">
    <property type="entry name" value="ADH_Fe_C"/>
</dbReference>
<dbReference type="InterPro" id="IPR018211">
    <property type="entry name" value="ADH_Fe_CS"/>
</dbReference>
<dbReference type="SUPFAM" id="SSF56796">
    <property type="entry name" value="Dehydroquinate synthase-like"/>
    <property type="match status" value="1"/>
</dbReference>
<keyword evidence="7" id="KW-1185">Reference proteome</keyword>
<evidence type="ECO:0000313" key="7">
    <source>
        <dbReference type="Proteomes" id="UP000660021"/>
    </source>
</evidence>
<comment type="similarity">
    <text evidence="1">Belongs to the iron-containing alcohol dehydrogenase family.</text>
</comment>
<gene>
    <name evidence="6" type="ORF">H8S34_07670</name>
</gene>
<dbReference type="Gene3D" id="1.20.1090.10">
    <property type="entry name" value="Dehydroquinate synthase-like - alpha domain"/>
    <property type="match status" value="1"/>
</dbReference>
<keyword evidence="3" id="KW-0520">NAD</keyword>
<dbReference type="Proteomes" id="UP000660021">
    <property type="component" value="Unassembled WGS sequence"/>
</dbReference>
<organism evidence="6 7">
    <name type="scientific">Pseudoflavonifractor hominis</name>
    <dbReference type="NCBI Taxonomy" id="2763059"/>
    <lineage>
        <taxon>Bacteria</taxon>
        <taxon>Bacillati</taxon>
        <taxon>Bacillota</taxon>
        <taxon>Clostridia</taxon>
        <taxon>Eubacteriales</taxon>
        <taxon>Oscillospiraceae</taxon>
        <taxon>Pseudoflavonifractor</taxon>
    </lineage>
</organism>
<dbReference type="Gene3D" id="3.40.50.1970">
    <property type="match status" value="1"/>
</dbReference>
<evidence type="ECO:0000256" key="3">
    <source>
        <dbReference type="ARBA" id="ARBA00023027"/>
    </source>
</evidence>